<feature type="compositionally biased region" description="Low complexity" evidence="1">
    <location>
        <begin position="1345"/>
        <end position="1359"/>
    </location>
</feature>
<evidence type="ECO:0000313" key="3">
    <source>
        <dbReference type="EMBL" id="EUD65908.1"/>
    </source>
</evidence>
<feature type="compositionally biased region" description="Basic and acidic residues" evidence="1">
    <location>
        <begin position="274"/>
        <end position="293"/>
    </location>
</feature>
<keyword evidence="4" id="KW-1185">Reference proteome</keyword>
<sequence>MPRTGASEVTFELGVEAPLKDVDEEKLKALAKEQNGSYEDMNLNGDEEGKSLHEVLLGLNYHKKNVTNVALLSHIKDATISFVADLEDELVNCLQDERNEFKEPYARSMKLKRGKILGSYKNNMMLNSHLNIDIGFEYSLDTKLGRKSKYRNLPHYHNLFIVLLKNHFFSKDFFRHLEEQNLSHSVDIRISVKTWLNNSKSILVLTIQKREKHVGNIHVILYPSKKVTSSLLHVYRKCYAGWVERSPSQIEEKTNAGEAKGKKKKNGKNAKNGKAAEKGTEKGTEKEAEKGTEKGTAGRATKSGDITPAEEDQLRKKIKNLCIRRTILKKFLLTECHLIECDNVIKRSVNSVGAYRQAVKLLKLWCLNRRLLNTFSTRDERADGKLKQGGEGSTIGGFFHYTDVNSFALGLICSYVCYEQNLEKCDAFLIFKKTISFLSSMDLCHHVYGYEDGVFSCWQREKGSSSSGQTHGPHIFLINSLYDPFQSIFCSLTELIGEAKKTEYSLRCGKIYDVLAANYDCFSVSYEEEVFFPLLVSNHLHNYNDVVMALRRNLVRGLADRLGEVAVRLVRFCLHEVEGAGGAAGEEHVAEDEGRANGSNGAARTGEEDSCTSIWGSLPQSLFHDVLLTWKRRRGNAADVADAASGGSKRTLLRRKTLIGVSFFLKTNNVMRLMDISKDLYTPEGTSPFKHFWGDKAAIRRFENNTIFEVVQWKKPGTRFATKKRNFSAALAGRLGGALHDGNESETEEEDQNVRNPFFEVLFSQLYEGKAPSVHVQAIKCILRMMRFNEAASLKQGFQERMDSLKSDDAIHMCSGKKVKKKTFFVYLSSPLLVKDAYFSYYESVSSLYNEVKNVLYSLSEKLFTVCNVTTSNDLLKWTDLGYKKNQKKIIDVVVDIKFNSVNYKNAQNFFRIYESAKGIICNKIWSEGKNLFSKVENKNFCVDASSKLVLFRLYIFVSKVIERNLIQVTNLDDVRIEHVDYMNKIKNYIFRPLVSSFVYFYSTKFSSFHLSVKICKLWFMSKGIPCCDELVENVLFYLYTEEFRRHARMKAFFLQKGLPGGSNNTVHAQFLRWSGLYRRIAHRERAEERAYYRALCEREKLPLGGSGTGLSSPSGSEEDDPLVITAPLQKGTTEVRRDSPKAPAYHAKGKKGNNNVHQMGKSKKEDASSGGRAADNLDDPLDAIDGGDEFLDSFSICPKTALTKFLSFLVSYDWKNRPLIMDYDHCLKEEHKIKLINSFHSRRRSKEVKKNFWICSLYDPHCLLISLPHHLFDFILSEANKSLEMVKKLENNFERENWISLFLMERRNYDIILNFHRPERSLSLLKQKIGLAGKAEDVDGGAEGDTTTGGTQPSSNPPSKKKKQQKEEDGEDAKESENLPTLANQKKTTSENNTQTLNHMYRMDEAYDLSYLDDVTKMKARKIGDMLKGLQKHELLLVYKSYFEQFIKNVEEKFSCQITLLYNPLCFKEIMDIQWFRKKIKRKLRKAPEQYEKVSMSWSPKVFITFNPAFISNIVQSELPVEMSQHTGEAHAREANAGGANAGGADQGKSLNSLPSAMNSSLALTNFNALIFYIKSNAWDLLRGVHFPTM</sequence>
<feature type="region of interest" description="Disordered" evidence="1">
    <location>
        <begin position="1336"/>
        <end position="1398"/>
    </location>
</feature>
<feature type="region of interest" description="Disordered" evidence="1">
    <location>
        <begin position="1132"/>
        <end position="1179"/>
    </location>
</feature>
<reference evidence="3 4" key="1">
    <citation type="submission" date="2013-02" db="EMBL/GenBank/DDBJ databases">
        <title>The Genome Sequence of Plasmodium inui San Antonio 1.</title>
        <authorList>
            <consortium name="The Broad Institute Genome Sequencing Platform"/>
            <consortium name="The Broad Institute Genome Sequencing Center for Infectious Disease"/>
            <person name="Neafsey D."/>
            <person name="Cheeseman I."/>
            <person name="Volkman S."/>
            <person name="Adams J."/>
            <person name="Walker B."/>
            <person name="Young S.K."/>
            <person name="Zeng Q."/>
            <person name="Gargeya S."/>
            <person name="Fitzgerald M."/>
            <person name="Haas B."/>
            <person name="Abouelleil A."/>
            <person name="Alvarado L."/>
            <person name="Arachchi H.M."/>
            <person name="Berlin A.M."/>
            <person name="Chapman S.B."/>
            <person name="Dewar J."/>
            <person name="Goldberg J."/>
            <person name="Griggs A."/>
            <person name="Gujja S."/>
            <person name="Hansen M."/>
            <person name="Howarth C."/>
            <person name="Imamovic A."/>
            <person name="Larimer J."/>
            <person name="McCowan C."/>
            <person name="Murphy C."/>
            <person name="Neiman D."/>
            <person name="Pearson M."/>
            <person name="Priest M."/>
            <person name="Roberts A."/>
            <person name="Saif S."/>
            <person name="Shea T."/>
            <person name="Sisk P."/>
            <person name="Sykes S."/>
            <person name="Wortman J."/>
            <person name="Nusbaum C."/>
            <person name="Birren B."/>
        </authorList>
    </citation>
    <scope>NUCLEOTIDE SEQUENCE [LARGE SCALE GENOMIC DNA]</scope>
    <source>
        <strain evidence="3 4">San Antonio 1</strain>
    </source>
</reference>
<dbReference type="GO" id="GO:0034456">
    <property type="term" value="C:UTP-C complex"/>
    <property type="evidence" value="ECO:0007669"/>
    <property type="project" value="TreeGrafter"/>
</dbReference>
<dbReference type="GO" id="GO:0032545">
    <property type="term" value="C:CURI complex"/>
    <property type="evidence" value="ECO:0007669"/>
    <property type="project" value="TreeGrafter"/>
</dbReference>
<proteinExistence type="predicted"/>
<dbReference type="VEuPathDB" id="PlasmoDB:C922_03632"/>
<dbReference type="Pfam" id="PF17404">
    <property type="entry name" value="Nrap_D3"/>
    <property type="match status" value="1"/>
</dbReference>
<evidence type="ECO:0000259" key="2">
    <source>
        <dbReference type="Pfam" id="PF17404"/>
    </source>
</evidence>
<dbReference type="PANTHER" id="PTHR17972:SF0">
    <property type="entry name" value="NUCLEOLAR PROTEIN 6"/>
    <property type="match status" value="1"/>
</dbReference>
<accession>W7A3J2</accession>
<feature type="region of interest" description="Disordered" evidence="1">
    <location>
        <begin position="253"/>
        <end position="308"/>
    </location>
</feature>
<dbReference type="Proteomes" id="UP000030640">
    <property type="component" value="Unassembled WGS sequence"/>
</dbReference>
<dbReference type="EMBL" id="KI965475">
    <property type="protein sequence ID" value="EUD65908.1"/>
    <property type="molecule type" value="Genomic_DNA"/>
</dbReference>
<dbReference type="OrthoDB" id="10251401at2759"/>
<dbReference type="GO" id="GO:0006364">
    <property type="term" value="P:rRNA processing"/>
    <property type="evidence" value="ECO:0007669"/>
    <property type="project" value="TreeGrafter"/>
</dbReference>
<dbReference type="GeneID" id="20038906"/>
<feature type="region of interest" description="Disordered" evidence="1">
    <location>
        <begin position="584"/>
        <end position="608"/>
    </location>
</feature>
<protein>
    <recommendedName>
        <fullName evidence="2">Nrap protein domain-containing protein</fullName>
    </recommendedName>
</protein>
<feature type="compositionally biased region" description="Basic and acidic residues" evidence="1">
    <location>
        <begin position="585"/>
        <end position="595"/>
    </location>
</feature>
<gene>
    <name evidence="3" type="ORF">C922_03632</name>
</gene>
<evidence type="ECO:0000313" key="4">
    <source>
        <dbReference type="Proteomes" id="UP000030640"/>
    </source>
</evidence>
<dbReference type="PANTHER" id="PTHR17972">
    <property type="entry name" value="NUCLEOLAR RNA-ASSOCIATED PROTEIN"/>
    <property type="match status" value="1"/>
</dbReference>
<feature type="domain" description="Nrap protein" evidence="2">
    <location>
        <begin position="655"/>
        <end position="716"/>
    </location>
</feature>
<dbReference type="GO" id="GO:0006409">
    <property type="term" value="P:tRNA export from nucleus"/>
    <property type="evidence" value="ECO:0007669"/>
    <property type="project" value="TreeGrafter"/>
</dbReference>
<dbReference type="InterPro" id="IPR005554">
    <property type="entry name" value="NOL6/Upt22"/>
</dbReference>
<evidence type="ECO:0000256" key="1">
    <source>
        <dbReference type="SAM" id="MobiDB-lite"/>
    </source>
</evidence>
<dbReference type="RefSeq" id="XP_008817446.1">
    <property type="nucleotide sequence ID" value="XM_008819224.1"/>
</dbReference>
<feature type="compositionally biased region" description="Polar residues" evidence="1">
    <location>
        <begin position="1379"/>
        <end position="1398"/>
    </location>
</feature>
<dbReference type="GO" id="GO:0032040">
    <property type="term" value="C:small-subunit processome"/>
    <property type="evidence" value="ECO:0007669"/>
    <property type="project" value="TreeGrafter"/>
</dbReference>
<dbReference type="InterPro" id="IPR035368">
    <property type="entry name" value="Nrap_D3"/>
</dbReference>
<name>W7A3J2_9APIC</name>
<organism evidence="3 4">
    <name type="scientific">Plasmodium inui San Antonio 1</name>
    <dbReference type="NCBI Taxonomy" id="1237626"/>
    <lineage>
        <taxon>Eukaryota</taxon>
        <taxon>Sar</taxon>
        <taxon>Alveolata</taxon>
        <taxon>Apicomplexa</taxon>
        <taxon>Aconoidasida</taxon>
        <taxon>Haemosporida</taxon>
        <taxon>Plasmodiidae</taxon>
        <taxon>Plasmodium</taxon>
        <taxon>Plasmodium (Plasmodium)</taxon>
    </lineage>
</organism>